<dbReference type="PANTHER" id="PTHR22761:SF96">
    <property type="entry name" value="BCDNA.GH08385"/>
    <property type="match status" value="1"/>
</dbReference>
<feature type="compositionally biased region" description="Low complexity" evidence="1">
    <location>
        <begin position="471"/>
        <end position="486"/>
    </location>
</feature>
<feature type="region of interest" description="Disordered" evidence="1">
    <location>
        <begin position="433"/>
        <end position="521"/>
    </location>
</feature>
<organism evidence="2 3">
    <name type="scientific">Vanrija albida</name>
    <dbReference type="NCBI Taxonomy" id="181172"/>
    <lineage>
        <taxon>Eukaryota</taxon>
        <taxon>Fungi</taxon>
        <taxon>Dikarya</taxon>
        <taxon>Basidiomycota</taxon>
        <taxon>Agaricomycotina</taxon>
        <taxon>Tremellomycetes</taxon>
        <taxon>Trichosporonales</taxon>
        <taxon>Trichosporonaceae</taxon>
        <taxon>Vanrija</taxon>
    </lineage>
</organism>
<feature type="compositionally biased region" description="Basic and acidic residues" evidence="1">
    <location>
        <begin position="487"/>
        <end position="521"/>
    </location>
</feature>
<dbReference type="Proteomes" id="UP001565368">
    <property type="component" value="Unassembled WGS sequence"/>
</dbReference>
<keyword evidence="3" id="KW-1185">Reference proteome</keyword>
<dbReference type="GeneID" id="95987745"/>
<comment type="caution">
    <text evidence="2">The sequence shown here is derived from an EMBL/GenBank/DDBJ whole genome shotgun (WGS) entry which is preliminary data.</text>
</comment>
<name>A0ABR3PY75_9TREE</name>
<feature type="compositionally biased region" description="Basic and acidic residues" evidence="1">
    <location>
        <begin position="433"/>
        <end position="445"/>
    </location>
</feature>
<reference evidence="2 3" key="1">
    <citation type="submission" date="2023-08" db="EMBL/GenBank/DDBJ databases">
        <title>Annotated Genome Sequence of Vanrija albida AlHP1.</title>
        <authorList>
            <person name="Herzog R."/>
        </authorList>
    </citation>
    <scope>NUCLEOTIDE SEQUENCE [LARGE SCALE GENOMIC DNA]</scope>
    <source>
        <strain evidence="2 3">AlHP1</strain>
    </source>
</reference>
<evidence type="ECO:0008006" key="4">
    <source>
        <dbReference type="Google" id="ProtNLM"/>
    </source>
</evidence>
<feature type="compositionally biased region" description="Basic and acidic residues" evidence="1">
    <location>
        <begin position="452"/>
        <end position="470"/>
    </location>
</feature>
<gene>
    <name evidence="2" type="ORF">Q8F55_006702</name>
</gene>
<dbReference type="InterPro" id="IPR005024">
    <property type="entry name" value="Snf7_fam"/>
</dbReference>
<dbReference type="Gene3D" id="6.10.140.1230">
    <property type="match status" value="1"/>
</dbReference>
<proteinExistence type="predicted"/>
<dbReference type="PANTHER" id="PTHR22761">
    <property type="entry name" value="CHARGED MULTIVESICULAR BODY PROTEIN"/>
    <property type="match status" value="1"/>
</dbReference>
<dbReference type="Pfam" id="PF03357">
    <property type="entry name" value="Snf7"/>
    <property type="match status" value="1"/>
</dbReference>
<protein>
    <recommendedName>
        <fullName evidence="4">Charged multivesicular body protein 7</fullName>
    </recommendedName>
</protein>
<dbReference type="RefSeq" id="XP_069207225.1">
    <property type="nucleotide sequence ID" value="XM_069355154.1"/>
</dbReference>
<evidence type="ECO:0000313" key="3">
    <source>
        <dbReference type="Proteomes" id="UP001565368"/>
    </source>
</evidence>
<accession>A0ABR3PY75</accession>
<evidence type="ECO:0000313" key="2">
    <source>
        <dbReference type="EMBL" id="KAL1407281.1"/>
    </source>
</evidence>
<dbReference type="EMBL" id="JBBXJM010000005">
    <property type="protein sequence ID" value="KAL1407281.1"/>
    <property type="molecule type" value="Genomic_DNA"/>
</dbReference>
<evidence type="ECO:0000256" key="1">
    <source>
        <dbReference type="SAM" id="MobiDB-lite"/>
    </source>
</evidence>
<sequence length="521" mass="54299">MATPPPPFLATKAPPVPVPSAERLAALYSFTRAQREANPDGYVRNVQWWGDVLSATLKSGYAGATAGAGRDVLVLSVDGELLERFANASGSTPKGLGGVVDTLANGPSHSLVPLQRFLTSPTPIDASPSIGSRLAAAGWSALGRLSPFGGGEASEDALWKAVKGSSFVDKAAVKFSKHVDANPPVLYSESLYTRASFLKEFAEQVGSPAPLSSRDIDVLLVWLSRDVGSVVVDGDVVKILASGQVAAEHPITEADRGAVAVSGALAQIDAQIAAVESEAAQCQDKAKKQLRAGQRATATSYLRSKKHLDEVLAKRVAAGEQLRGVLRAIDQAKGDAEIMSAYEASTAALSSALADPRLSPERIAATTDALADALADQKEIDDAVQLGGRLATDAAGVTADDDELEKELAALVLEEKEEQARAAAAAAEAKRKADEAAAEEKRKADAAAVAAAEEKKKAAALAEEKRKAAEKAAAAAATAATAPPAKTWDEAHADAQQREREEKERAAAERLAREERLVAAE</sequence>